<evidence type="ECO:0000313" key="2">
    <source>
        <dbReference type="EMBL" id="SHN28013.1"/>
    </source>
</evidence>
<evidence type="ECO:0000256" key="1">
    <source>
        <dbReference type="SAM" id="SignalP"/>
    </source>
</evidence>
<gene>
    <name evidence="2" type="ORF">SAMN05216268_12949</name>
</gene>
<dbReference type="Proteomes" id="UP000184388">
    <property type="component" value="Unassembled WGS sequence"/>
</dbReference>
<dbReference type="AlphaFoldDB" id="A0A9X8N8G8"/>
<sequence length="49" mass="5002">MKALVAVRCLGVLAAALPLLALALLAGGAPQAGAEESGRRRPDVCNKCW</sequence>
<reference evidence="3" key="1">
    <citation type="submission" date="2016-11" db="EMBL/GenBank/DDBJ databases">
        <authorList>
            <person name="Jaros S."/>
            <person name="Januszkiewicz K."/>
            <person name="Wedrychowicz H."/>
        </authorList>
    </citation>
    <scope>NUCLEOTIDE SEQUENCE [LARGE SCALE GENOMIC DNA]</scope>
    <source>
        <strain evidence="3">CGMCC 4.3555</strain>
    </source>
</reference>
<keyword evidence="1" id="KW-0732">Signal</keyword>
<protein>
    <submittedName>
        <fullName evidence="2">Uncharacterized protein</fullName>
    </submittedName>
</protein>
<feature type="signal peptide" evidence="1">
    <location>
        <begin position="1"/>
        <end position="34"/>
    </location>
</feature>
<evidence type="ECO:0000313" key="3">
    <source>
        <dbReference type="Proteomes" id="UP000184388"/>
    </source>
</evidence>
<name>A0A9X8N8G8_9ACTN</name>
<comment type="caution">
    <text evidence="2">The sequence shown here is derived from an EMBL/GenBank/DDBJ whole genome shotgun (WGS) entry which is preliminary data.</text>
</comment>
<dbReference type="EMBL" id="FRBK01000029">
    <property type="protein sequence ID" value="SHN28013.1"/>
    <property type="molecule type" value="Genomic_DNA"/>
</dbReference>
<proteinExistence type="predicted"/>
<feature type="chain" id="PRO_5040957675" evidence="1">
    <location>
        <begin position="35"/>
        <end position="49"/>
    </location>
</feature>
<organism evidence="2 3">
    <name type="scientific">Streptomyces yunnanensis</name>
    <dbReference type="NCBI Taxonomy" id="156453"/>
    <lineage>
        <taxon>Bacteria</taxon>
        <taxon>Bacillati</taxon>
        <taxon>Actinomycetota</taxon>
        <taxon>Actinomycetes</taxon>
        <taxon>Kitasatosporales</taxon>
        <taxon>Streptomycetaceae</taxon>
        <taxon>Streptomyces</taxon>
    </lineage>
</organism>
<dbReference type="RefSeq" id="WP_167390893.1">
    <property type="nucleotide sequence ID" value="NZ_FRBK01000029.1"/>
</dbReference>
<accession>A0A9X8N8G8</accession>